<dbReference type="Proteomes" id="UP000199064">
    <property type="component" value="Unassembled WGS sequence"/>
</dbReference>
<dbReference type="EMBL" id="FNSL01000001">
    <property type="protein sequence ID" value="SEB91330.1"/>
    <property type="molecule type" value="Genomic_DNA"/>
</dbReference>
<organism evidence="1 2">
    <name type="scientific">Nitratireductor aquibiodomus</name>
    <dbReference type="NCBI Taxonomy" id="204799"/>
    <lineage>
        <taxon>Bacteria</taxon>
        <taxon>Pseudomonadati</taxon>
        <taxon>Pseudomonadota</taxon>
        <taxon>Alphaproteobacteria</taxon>
        <taxon>Hyphomicrobiales</taxon>
        <taxon>Phyllobacteriaceae</taxon>
        <taxon>Nitratireductor</taxon>
    </lineage>
</organism>
<protein>
    <submittedName>
        <fullName evidence="1">Uncharacterized protein</fullName>
    </submittedName>
</protein>
<name>A0A1H4N7A7_9HYPH</name>
<dbReference type="AlphaFoldDB" id="A0A1H4N7A7"/>
<sequence length="42" mass="4935">MIDEIYTHSLSKLLTGFFRLLFRLSGSDPVDGFVCRWEVTKR</sequence>
<accession>A0A1H4N7A7</accession>
<proteinExistence type="predicted"/>
<evidence type="ECO:0000313" key="1">
    <source>
        <dbReference type="EMBL" id="SEB91330.1"/>
    </source>
</evidence>
<keyword evidence="2" id="KW-1185">Reference proteome</keyword>
<evidence type="ECO:0000313" key="2">
    <source>
        <dbReference type="Proteomes" id="UP000199064"/>
    </source>
</evidence>
<gene>
    <name evidence="1" type="ORF">SAMN05216452_3655</name>
</gene>
<reference evidence="2" key="1">
    <citation type="submission" date="2016-10" db="EMBL/GenBank/DDBJ databases">
        <authorList>
            <person name="Varghese N."/>
            <person name="Submissions S."/>
        </authorList>
    </citation>
    <scope>NUCLEOTIDE SEQUENCE [LARGE SCALE GENOMIC DNA]</scope>
    <source>
        <strain evidence="2">ES.061</strain>
    </source>
</reference>